<keyword evidence="6" id="KW-1185">Reference proteome</keyword>
<dbReference type="PANTHER" id="PTHR43792">
    <property type="entry name" value="GNAT FAMILY, PUTATIVE (AFU_ORTHOLOGUE AFUA_3G00765)-RELATED-RELATED"/>
    <property type="match status" value="1"/>
</dbReference>
<evidence type="ECO:0000256" key="1">
    <source>
        <dbReference type="SAM" id="MobiDB-lite"/>
    </source>
</evidence>
<feature type="region of interest" description="Disordered" evidence="1">
    <location>
        <begin position="175"/>
        <end position="212"/>
    </location>
</feature>
<dbReference type="Pfam" id="PF13302">
    <property type="entry name" value="Acetyltransf_3"/>
    <property type="match status" value="1"/>
</dbReference>
<dbReference type="GO" id="GO:0016747">
    <property type="term" value="F:acyltransferase activity, transferring groups other than amino-acyl groups"/>
    <property type="evidence" value="ECO:0007669"/>
    <property type="project" value="InterPro"/>
</dbReference>
<sequence>MFPDLTRDDVFRLETARLWLRWPRHGDARAVEDLAAAKEVADMMTKLPRAYPHGGADGFILSARHANMEGAGLMLAIAPKARQTMPIGVIGVFPDRDPDEPELAFWIGRPYWGEGFMTEAVEAMRDAAFRFADTRVLKARAALDNPASRRVLAKSGFEQAPGDGADTFRMTRAQWRQEAQAQQEKPLRASQSLLRGLTARAGTENDLPQAAE</sequence>
<organism evidence="3 5">
    <name type="scientific">Saliniramus fredricksonii</name>
    <dbReference type="NCBI Taxonomy" id="1653334"/>
    <lineage>
        <taxon>Bacteria</taxon>
        <taxon>Pseudomonadati</taxon>
        <taxon>Pseudomonadota</taxon>
        <taxon>Alphaproteobacteria</taxon>
        <taxon>Hyphomicrobiales</taxon>
        <taxon>Salinarimonadaceae</taxon>
        <taxon>Saliniramus</taxon>
    </lineage>
</organism>
<name>A0A0P8BM75_9HYPH</name>
<comment type="caution">
    <text evidence="3">The sequence shown here is derived from an EMBL/GenBank/DDBJ whole genome shotgun (WGS) entry which is preliminary data.</text>
</comment>
<dbReference type="AlphaFoldDB" id="A0A0P8BM75"/>
<evidence type="ECO:0000313" key="3">
    <source>
        <dbReference type="EMBL" id="KPQ10724.1"/>
    </source>
</evidence>
<dbReference type="EMBL" id="FMBM01000001">
    <property type="protein sequence ID" value="SCC79571.1"/>
    <property type="molecule type" value="Genomic_DNA"/>
</dbReference>
<evidence type="ECO:0000313" key="5">
    <source>
        <dbReference type="Proteomes" id="UP000050497"/>
    </source>
</evidence>
<dbReference type="EMBL" id="LJSX01000013">
    <property type="protein sequence ID" value="KPQ10724.1"/>
    <property type="molecule type" value="Genomic_DNA"/>
</dbReference>
<dbReference type="STRING" id="1653334.GA0071312_0994"/>
<dbReference type="SUPFAM" id="SSF55729">
    <property type="entry name" value="Acyl-CoA N-acyltransferases (Nat)"/>
    <property type="match status" value="1"/>
</dbReference>
<gene>
    <name evidence="4" type="ORF">GA0071312_0994</name>
    <name evidence="3" type="ORF">HLUCCO17_09720</name>
</gene>
<evidence type="ECO:0000313" key="6">
    <source>
        <dbReference type="Proteomes" id="UP000182800"/>
    </source>
</evidence>
<dbReference type="Proteomes" id="UP000050497">
    <property type="component" value="Unassembled WGS sequence"/>
</dbReference>
<accession>A0A0P8BM75</accession>
<protein>
    <submittedName>
        <fullName evidence="3 4">Acetyltransferase</fullName>
    </submittedName>
</protein>
<feature type="compositionally biased region" description="Low complexity" evidence="1">
    <location>
        <begin position="175"/>
        <end position="184"/>
    </location>
</feature>
<dbReference type="Proteomes" id="UP000182800">
    <property type="component" value="Unassembled WGS sequence"/>
</dbReference>
<dbReference type="PATRIC" id="fig|1653334.4.peg.3053"/>
<dbReference type="InterPro" id="IPR016181">
    <property type="entry name" value="Acyl_CoA_acyltransferase"/>
</dbReference>
<dbReference type="InterPro" id="IPR051531">
    <property type="entry name" value="N-acetyltransferase"/>
</dbReference>
<evidence type="ECO:0000313" key="4">
    <source>
        <dbReference type="EMBL" id="SCC79571.1"/>
    </source>
</evidence>
<feature type="domain" description="N-acetyltransferase" evidence="2">
    <location>
        <begin position="17"/>
        <end position="158"/>
    </location>
</feature>
<reference evidence="3 5" key="1">
    <citation type="submission" date="2015-09" db="EMBL/GenBank/DDBJ databases">
        <title>Identification and resolution of microdiversity through metagenomic sequencing of parallel consortia.</title>
        <authorList>
            <person name="Nelson W.C."/>
            <person name="Romine M.F."/>
            <person name="Lindemann S.R."/>
        </authorList>
    </citation>
    <scope>NUCLEOTIDE SEQUENCE [LARGE SCALE GENOMIC DNA]</scope>
    <source>
        <strain evidence="3">HL-109</strain>
    </source>
</reference>
<proteinExistence type="predicted"/>
<dbReference type="RefSeq" id="WP_074443830.1">
    <property type="nucleotide sequence ID" value="NZ_FMBM01000001.1"/>
</dbReference>
<keyword evidence="3" id="KW-0808">Transferase</keyword>
<dbReference type="Gene3D" id="3.40.630.30">
    <property type="match status" value="1"/>
</dbReference>
<reference evidence="4 6" key="2">
    <citation type="submission" date="2016-08" db="EMBL/GenBank/DDBJ databases">
        <authorList>
            <person name="Varghese N."/>
            <person name="Submissions Spin"/>
        </authorList>
    </citation>
    <scope>NUCLEOTIDE SEQUENCE [LARGE SCALE GENOMIC DNA]</scope>
    <source>
        <strain evidence="4 6">HL-109</strain>
    </source>
</reference>
<dbReference type="InterPro" id="IPR000182">
    <property type="entry name" value="GNAT_dom"/>
</dbReference>
<evidence type="ECO:0000259" key="2">
    <source>
        <dbReference type="Pfam" id="PF13302"/>
    </source>
</evidence>